<dbReference type="GO" id="GO:0005524">
    <property type="term" value="F:ATP binding"/>
    <property type="evidence" value="ECO:0007669"/>
    <property type="project" value="UniProtKB-KW"/>
</dbReference>
<keyword evidence="13 16" id="KW-0472">Membrane</keyword>
<reference evidence="19 20" key="1">
    <citation type="submission" date="2020-04" db="EMBL/GenBank/DDBJ databases">
        <title>Hymenobacter polaris sp. nov., isolated from Arctic soil.</title>
        <authorList>
            <person name="Dahal R.H."/>
        </authorList>
    </citation>
    <scope>NUCLEOTIDE SEQUENCE [LARGE SCALE GENOMIC DNA]</scope>
    <source>
        <strain evidence="19 20">RP-2-7</strain>
    </source>
</reference>
<evidence type="ECO:0000256" key="7">
    <source>
        <dbReference type="ARBA" id="ARBA00022679"/>
    </source>
</evidence>
<evidence type="ECO:0000259" key="18">
    <source>
        <dbReference type="Pfam" id="PF13614"/>
    </source>
</evidence>
<dbReference type="InterPro" id="IPR027417">
    <property type="entry name" value="P-loop_NTPase"/>
</dbReference>
<comment type="caution">
    <text evidence="19">The sequence shown here is derived from an EMBL/GenBank/DDBJ whole genome shotgun (WGS) entry which is preliminary data.</text>
</comment>
<comment type="similarity">
    <text evidence="2">Belongs to the CpsD/CapB family.</text>
</comment>
<evidence type="ECO:0000256" key="9">
    <source>
        <dbReference type="ARBA" id="ARBA00022741"/>
    </source>
</evidence>
<accession>A0A7Y0AI39</accession>
<dbReference type="EMBL" id="JABBGH010000003">
    <property type="protein sequence ID" value="NML67720.1"/>
    <property type="molecule type" value="Genomic_DNA"/>
</dbReference>
<comment type="catalytic activity">
    <reaction evidence="15">
        <text>L-tyrosyl-[protein] + ATP = O-phospho-L-tyrosyl-[protein] + ADP + H(+)</text>
        <dbReference type="Rhea" id="RHEA:10596"/>
        <dbReference type="Rhea" id="RHEA-COMP:10136"/>
        <dbReference type="Rhea" id="RHEA-COMP:20101"/>
        <dbReference type="ChEBI" id="CHEBI:15378"/>
        <dbReference type="ChEBI" id="CHEBI:30616"/>
        <dbReference type="ChEBI" id="CHEBI:46858"/>
        <dbReference type="ChEBI" id="CHEBI:61978"/>
        <dbReference type="ChEBI" id="CHEBI:456216"/>
        <dbReference type="EC" id="2.7.10.2"/>
    </reaction>
</comment>
<dbReference type="InterPro" id="IPR005702">
    <property type="entry name" value="Wzc-like_C"/>
</dbReference>
<dbReference type="NCBIfam" id="TIGR01007">
    <property type="entry name" value="eps_fam"/>
    <property type="match status" value="1"/>
</dbReference>
<evidence type="ECO:0000256" key="3">
    <source>
        <dbReference type="ARBA" id="ARBA00008883"/>
    </source>
</evidence>
<evidence type="ECO:0000256" key="15">
    <source>
        <dbReference type="ARBA" id="ARBA00051245"/>
    </source>
</evidence>
<evidence type="ECO:0000256" key="2">
    <source>
        <dbReference type="ARBA" id="ARBA00007316"/>
    </source>
</evidence>
<evidence type="ECO:0000256" key="5">
    <source>
        <dbReference type="ARBA" id="ARBA00022475"/>
    </source>
</evidence>
<evidence type="ECO:0000256" key="10">
    <source>
        <dbReference type="ARBA" id="ARBA00022777"/>
    </source>
</evidence>
<dbReference type="AlphaFoldDB" id="A0A7Y0AI39"/>
<dbReference type="Gene3D" id="3.40.50.300">
    <property type="entry name" value="P-loop containing nucleotide triphosphate hydrolases"/>
    <property type="match status" value="1"/>
</dbReference>
<feature type="transmembrane region" description="Helical" evidence="16">
    <location>
        <begin position="518"/>
        <end position="538"/>
    </location>
</feature>
<dbReference type="Proteomes" id="UP000559626">
    <property type="component" value="Unassembled WGS sequence"/>
</dbReference>
<sequence length="796" mass="87928">METRSNAFSAEVDLHEIFFNFRRRWRVFAVALVASLALGWIYLQVKSPVYDFKSTLLIGDQSTGSKQAQELLQLLDSKPKGLKLEDEVGLLTSSDMLRRTLAQLPFTVSYYVEPGSWLNWVRPLQVRERATGDMPFWVTAVPGRPQLTGVPIYVEPLPGNKFRLHAQAKRGELRQLATGELVREVQDVSFDKTIAAGDTLRSNLLTVVVRPEPDQLGGDQGAKFFFKLNDLTSLVGEYQNSLKVKPTDHESRILELSTRGSVPAKETQFLNTLMATYVQDDLNQKNQVGSKTVAFLDNEINKLAASKNSSSRNLTQFRTSRGVVDVGAQSGIGIQQQSQLSASRAQLASSRRQYQSLLNYLKTHRGAGQLSAISSAGIDDPATTGLIQQLSDLNNQRASLIVSASEINPLVVVLDEKINATKESLIQTLTGLVNSSSNALSATEQQLGAVREQLSQMPENDRQLNNLTTTSSFNDKNYNFLVEKRNEAAIALATNSTDKKVVDPAKQQGLGAAAPKPLLVGLVALLAGLLLPAGLVLMQDKVNRRVQSKEDLARLTKIPLLGVIPHGSTADKQTMLHDPRSPIAEAFRAVRVNMQYLAAGLDKRVIGVTSSVPGEGKSFCTVNLAAELTQSGRRVMVLECDMRRPTLAGYFNIDTRAPHGLSTYLAGDSTLEEARHATSIGGLDVLCCGPLPQNPTRLLESPLLGELLTHLREEYDYVLVDIPPLGYVSEFLVLIQHLDAKIYVVRQNYTDRTLVSQINEMHRDHKMEQLYMVINDVQFANTYEYRHKANAYKYGV</sequence>
<keyword evidence="6" id="KW-0997">Cell inner membrane</keyword>
<dbReference type="GO" id="GO:0004715">
    <property type="term" value="F:non-membrane spanning protein tyrosine kinase activity"/>
    <property type="evidence" value="ECO:0007669"/>
    <property type="project" value="UniProtKB-EC"/>
</dbReference>
<evidence type="ECO:0000313" key="20">
    <source>
        <dbReference type="Proteomes" id="UP000559626"/>
    </source>
</evidence>
<keyword evidence="7 19" id="KW-0808">Transferase</keyword>
<evidence type="ECO:0000313" key="19">
    <source>
        <dbReference type="EMBL" id="NML67720.1"/>
    </source>
</evidence>
<evidence type="ECO:0000256" key="1">
    <source>
        <dbReference type="ARBA" id="ARBA00004429"/>
    </source>
</evidence>
<evidence type="ECO:0000259" key="17">
    <source>
        <dbReference type="Pfam" id="PF02706"/>
    </source>
</evidence>
<dbReference type="GO" id="GO:0005886">
    <property type="term" value="C:plasma membrane"/>
    <property type="evidence" value="ECO:0007669"/>
    <property type="project" value="UniProtKB-SubCell"/>
</dbReference>
<name>A0A7Y0AI39_9BACT</name>
<dbReference type="RefSeq" id="WP_169533371.1">
    <property type="nucleotide sequence ID" value="NZ_JABBGH010000003.1"/>
</dbReference>
<dbReference type="PANTHER" id="PTHR32309">
    <property type="entry name" value="TYROSINE-PROTEIN KINASE"/>
    <property type="match status" value="1"/>
</dbReference>
<organism evidence="19 20">
    <name type="scientific">Hymenobacter polaris</name>
    <dbReference type="NCBI Taxonomy" id="2682546"/>
    <lineage>
        <taxon>Bacteria</taxon>
        <taxon>Pseudomonadati</taxon>
        <taxon>Bacteroidota</taxon>
        <taxon>Cytophagia</taxon>
        <taxon>Cytophagales</taxon>
        <taxon>Hymenobacteraceae</taxon>
        <taxon>Hymenobacter</taxon>
    </lineage>
</organism>
<dbReference type="InterPro" id="IPR050445">
    <property type="entry name" value="Bact_polysacc_biosynth/exp"/>
</dbReference>
<evidence type="ECO:0000256" key="14">
    <source>
        <dbReference type="ARBA" id="ARBA00023137"/>
    </source>
</evidence>
<dbReference type="InterPro" id="IPR025669">
    <property type="entry name" value="AAA_dom"/>
</dbReference>
<keyword evidence="11" id="KW-0067">ATP-binding</keyword>
<dbReference type="Pfam" id="PF02706">
    <property type="entry name" value="Wzz"/>
    <property type="match status" value="1"/>
</dbReference>
<feature type="domain" description="Polysaccharide chain length determinant N-terminal" evidence="17">
    <location>
        <begin position="11"/>
        <end position="104"/>
    </location>
</feature>
<evidence type="ECO:0000256" key="12">
    <source>
        <dbReference type="ARBA" id="ARBA00022989"/>
    </source>
</evidence>
<keyword evidence="20" id="KW-1185">Reference proteome</keyword>
<evidence type="ECO:0000256" key="11">
    <source>
        <dbReference type="ARBA" id="ARBA00022840"/>
    </source>
</evidence>
<feature type="transmembrane region" description="Helical" evidence="16">
    <location>
        <begin position="25"/>
        <end position="43"/>
    </location>
</feature>
<dbReference type="EC" id="2.7.10.2" evidence="4"/>
<keyword evidence="8 16" id="KW-0812">Transmembrane</keyword>
<dbReference type="InterPro" id="IPR003856">
    <property type="entry name" value="LPS_length_determ_N"/>
</dbReference>
<dbReference type="PANTHER" id="PTHR32309:SF13">
    <property type="entry name" value="FERRIC ENTEROBACTIN TRANSPORT PROTEIN FEPE"/>
    <property type="match status" value="1"/>
</dbReference>
<evidence type="ECO:0000256" key="13">
    <source>
        <dbReference type="ARBA" id="ARBA00023136"/>
    </source>
</evidence>
<protein>
    <recommendedName>
        <fullName evidence="4">non-specific protein-tyrosine kinase</fullName>
        <ecNumber evidence="4">2.7.10.2</ecNumber>
    </recommendedName>
</protein>
<evidence type="ECO:0000256" key="8">
    <source>
        <dbReference type="ARBA" id="ARBA00022692"/>
    </source>
</evidence>
<dbReference type="Pfam" id="PF13614">
    <property type="entry name" value="AAA_31"/>
    <property type="match status" value="1"/>
</dbReference>
<keyword evidence="9" id="KW-0547">Nucleotide-binding</keyword>
<comment type="similarity">
    <text evidence="3">Belongs to the etk/wzc family.</text>
</comment>
<dbReference type="SUPFAM" id="SSF52540">
    <property type="entry name" value="P-loop containing nucleoside triphosphate hydrolases"/>
    <property type="match status" value="1"/>
</dbReference>
<evidence type="ECO:0000256" key="4">
    <source>
        <dbReference type="ARBA" id="ARBA00011903"/>
    </source>
</evidence>
<gene>
    <name evidence="19" type="ORF">HHL22_21170</name>
</gene>
<dbReference type="CDD" id="cd05387">
    <property type="entry name" value="BY-kinase"/>
    <property type="match status" value="1"/>
</dbReference>
<keyword evidence="14" id="KW-0829">Tyrosine-protein kinase</keyword>
<keyword evidence="10 19" id="KW-0418">Kinase</keyword>
<feature type="domain" description="AAA" evidence="18">
    <location>
        <begin position="604"/>
        <end position="725"/>
    </location>
</feature>
<proteinExistence type="inferred from homology"/>
<keyword evidence="5" id="KW-1003">Cell membrane</keyword>
<keyword evidence="12 16" id="KW-1133">Transmembrane helix</keyword>
<comment type="subcellular location">
    <subcellularLocation>
        <location evidence="1">Cell inner membrane</location>
        <topology evidence="1">Multi-pass membrane protein</topology>
    </subcellularLocation>
</comment>
<evidence type="ECO:0000256" key="16">
    <source>
        <dbReference type="SAM" id="Phobius"/>
    </source>
</evidence>
<evidence type="ECO:0000256" key="6">
    <source>
        <dbReference type="ARBA" id="ARBA00022519"/>
    </source>
</evidence>